<dbReference type="InterPro" id="IPR051313">
    <property type="entry name" value="Bact_iron-sidero_bind"/>
</dbReference>
<dbReference type="OrthoDB" id="9793175at2"/>
<sequence length="327" mass="35142">MRSRLSLFVVMIIGSVLALAGCGSTDASGAAASGSDTRSVRTEQGTVEIPAEPKRVVVLNHALAGYLFDLDVPVVATVSEDADREGEFSPFWEEKANENGTRLLEWGTDGFDYEAILEADPDLIVGGGAGLPSALATKAYDRLGDIAPTVLVSGSLATWQEQFRFLAEDVFDEEAAYADHLSAYESRVAEVKDAITPPPGPAAHLTITADGTPYVLFENTGLPQMLGELGIAPAPLVEEHDLQPYKPGGDMAELSTEQVGQLLRMPTVFVTGFNADTTDVATLSRQSVYAKLPAFENDNAYDLPYWTVRGDYDEAMALLDIIEKQFS</sequence>
<dbReference type="Pfam" id="PF01497">
    <property type="entry name" value="Peripla_BP_2"/>
    <property type="match status" value="1"/>
</dbReference>
<keyword evidence="3" id="KW-0813">Transport</keyword>
<dbReference type="Proteomes" id="UP000199494">
    <property type="component" value="Unassembled WGS sequence"/>
</dbReference>
<dbReference type="Gene3D" id="3.40.50.1980">
    <property type="entry name" value="Nitrogenase molybdenum iron protein domain"/>
    <property type="match status" value="2"/>
</dbReference>
<protein>
    <submittedName>
        <fullName evidence="5">Iron complex transport system substrate-binding protein</fullName>
    </submittedName>
</protein>
<comment type="similarity">
    <text evidence="2">Belongs to the bacterial solute-binding protein 8 family.</text>
</comment>
<dbReference type="GO" id="GO:1901678">
    <property type="term" value="P:iron coordination entity transport"/>
    <property type="evidence" value="ECO:0007669"/>
    <property type="project" value="UniProtKB-ARBA"/>
</dbReference>
<gene>
    <name evidence="5" type="ORF">SAMN05421630_101870</name>
</gene>
<dbReference type="SUPFAM" id="SSF53807">
    <property type="entry name" value="Helical backbone' metal receptor"/>
    <property type="match status" value="1"/>
</dbReference>
<evidence type="ECO:0000256" key="1">
    <source>
        <dbReference type="ARBA" id="ARBA00004196"/>
    </source>
</evidence>
<dbReference type="AlphaFoldDB" id="A0A222VP63"/>
<keyword evidence="6" id="KW-1185">Reference proteome</keyword>
<reference evidence="5 6" key="1">
    <citation type="submission" date="2016-10" db="EMBL/GenBank/DDBJ databases">
        <authorList>
            <person name="de Groot N.N."/>
        </authorList>
    </citation>
    <scope>NUCLEOTIDE SEQUENCE [LARGE SCALE GENOMIC DNA]</scope>
    <source>
        <strain evidence="5 6">CGMCC 4.5506</strain>
    </source>
</reference>
<evidence type="ECO:0000256" key="3">
    <source>
        <dbReference type="ARBA" id="ARBA00022448"/>
    </source>
</evidence>
<evidence type="ECO:0000313" key="5">
    <source>
        <dbReference type="EMBL" id="SDC22274.1"/>
    </source>
</evidence>
<evidence type="ECO:0000256" key="4">
    <source>
        <dbReference type="ARBA" id="ARBA00022729"/>
    </source>
</evidence>
<keyword evidence="4" id="KW-0732">Signal</keyword>
<organism evidence="5 6">
    <name type="scientific">Prauserella marina</name>
    <dbReference type="NCBI Taxonomy" id="530584"/>
    <lineage>
        <taxon>Bacteria</taxon>
        <taxon>Bacillati</taxon>
        <taxon>Actinomycetota</taxon>
        <taxon>Actinomycetes</taxon>
        <taxon>Pseudonocardiales</taxon>
        <taxon>Pseudonocardiaceae</taxon>
        <taxon>Prauserella</taxon>
    </lineage>
</organism>
<evidence type="ECO:0000256" key="2">
    <source>
        <dbReference type="ARBA" id="ARBA00008814"/>
    </source>
</evidence>
<dbReference type="EMBL" id="FMZE01000001">
    <property type="protein sequence ID" value="SDC22274.1"/>
    <property type="molecule type" value="Genomic_DNA"/>
</dbReference>
<dbReference type="PROSITE" id="PS50983">
    <property type="entry name" value="FE_B12_PBP"/>
    <property type="match status" value="1"/>
</dbReference>
<dbReference type="STRING" id="530584.SAMN05421630_101870"/>
<dbReference type="PANTHER" id="PTHR30532:SF24">
    <property type="entry name" value="FERRIC ENTEROBACTIN-BINDING PERIPLASMIC PROTEIN FEPB"/>
    <property type="match status" value="1"/>
</dbReference>
<dbReference type="InterPro" id="IPR002491">
    <property type="entry name" value="ABC_transptr_periplasmic_BD"/>
</dbReference>
<dbReference type="KEGG" id="pmad:BAY61_12450"/>
<dbReference type="PANTHER" id="PTHR30532">
    <property type="entry name" value="IRON III DICITRATE-BINDING PERIPLASMIC PROTEIN"/>
    <property type="match status" value="1"/>
</dbReference>
<dbReference type="GO" id="GO:0030288">
    <property type="term" value="C:outer membrane-bounded periplasmic space"/>
    <property type="evidence" value="ECO:0007669"/>
    <property type="project" value="TreeGrafter"/>
</dbReference>
<dbReference type="PROSITE" id="PS51257">
    <property type="entry name" value="PROKAR_LIPOPROTEIN"/>
    <property type="match status" value="1"/>
</dbReference>
<evidence type="ECO:0000313" key="6">
    <source>
        <dbReference type="Proteomes" id="UP000199494"/>
    </source>
</evidence>
<dbReference type="RefSeq" id="WP_091797283.1">
    <property type="nucleotide sequence ID" value="NZ_CP016353.1"/>
</dbReference>
<name>A0A222VP63_9PSEU</name>
<proteinExistence type="inferred from homology"/>
<comment type="subcellular location">
    <subcellularLocation>
        <location evidence="1">Cell envelope</location>
    </subcellularLocation>
</comment>
<accession>A0A222VP63</accession>